<evidence type="ECO:0008006" key="3">
    <source>
        <dbReference type="Google" id="ProtNLM"/>
    </source>
</evidence>
<organism evidence="1 2">
    <name type="scientific">Streptomyces xanthophaeus</name>
    <dbReference type="NCBI Taxonomy" id="67385"/>
    <lineage>
        <taxon>Bacteria</taxon>
        <taxon>Bacillati</taxon>
        <taxon>Actinomycetota</taxon>
        <taxon>Actinomycetes</taxon>
        <taxon>Kitasatosporales</taxon>
        <taxon>Streptomycetaceae</taxon>
        <taxon>Streptomyces</taxon>
    </lineage>
</organism>
<protein>
    <recommendedName>
        <fullName evidence="3">DUF1963 domain-containing protein</fullName>
    </recommendedName>
</protein>
<accession>A0A919H4U1</accession>
<name>A0A919H4U1_9ACTN</name>
<dbReference type="AlphaFoldDB" id="A0A919H4U1"/>
<evidence type="ECO:0000313" key="1">
    <source>
        <dbReference type="EMBL" id="GHI90430.1"/>
    </source>
</evidence>
<reference evidence="1" key="1">
    <citation type="submission" date="2020-09" db="EMBL/GenBank/DDBJ databases">
        <title>Whole genome shotgun sequence of Streptomyces xanthophaeus NBRC 12829.</title>
        <authorList>
            <person name="Komaki H."/>
            <person name="Tamura T."/>
        </authorList>
    </citation>
    <scope>NUCLEOTIDE SEQUENCE</scope>
    <source>
        <strain evidence="1">NBRC 12829</strain>
    </source>
</reference>
<proteinExistence type="predicted"/>
<evidence type="ECO:0000313" key="2">
    <source>
        <dbReference type="Proteomes" id="UP000600026"/>
    </source>
</evidence>
<dbReference type="Proteomes" id="UP000600026">
    <property type="component" value="Unassembled WGS sequence"/>
</dbReference>
<sequence length="297" mass="32347">MSVGKIIAMNRTRTTPPRPVDIAVVFPALVPLARPSVRLHPRPGSPTVHDSSIGGPLLWPAQEPWRYCRIEHEGLHPLVPVAQLYARDIPLLRPPGRTDLLQVLWCPSEHAPDSSIPIALSWRTAADVTDVLAAPPEPFDADEDSYVPEPCVLAPEQVTEYPDSLELPAELKQQITDPAPWRAAGIVVDDGYPQGLYDKALSHAPGWKIGGWAPWGLTDPMPRFCVACGTAMTPLLTIASSEWHRSSTSWIPYEDRVPGASDGSRSNPPEITVLDANHLQLYACPASGGHPHTVLVQ</sequence>
<dbReference type="EMBL" id="BNEE01000011">
    <property type="protein sequence ID" value="GHI90430.1"/>
    <property type="molecule type" value="Genomic_DNA"/>
</dbReference>
<dbReference type="Gene3D" id="2.30.320.10">
    <property type="entry name" value="YwqG-like"/>
    <property type="match status" value="1"/>
</dbReference>
<keyword evidence="2" id="KW-1185">Reference proteome</keyword>
<gene>
    <name evidence="1" type="ORF">Sxan_77940</name>
</gene>
<comment type="caution">
    <text evidence="1">The sequence shown here is derived from an EMBL/GenBank/DDBJ whole genome shotgun (WGS) entry which is preliminary data.</text>
</comment>